<feature type="transmembrane region" description="Helical" evidence="12">
    <location>
        <begin position="105"/>
        <end position="129"/>
    </location>
</feature>
<dbReference type="PROSITE" id="PS50850">
    <property type="entry name" value="MFS"/>
    <property type="match status" value="1"/>
</dbReference>
<dbReference type="Pfam" id="PF00083">
    <property type="entry name" value="Sugar_tr"/>
    <property type="match status" value="1"/>
</dbReference>
<evidence type="ECO:0000256" key="5">
    <source>
        <dbReference type="ARBA" id="ARBA00022692"/>
    </source>
</evidence>
<dbReference type="AlphaFoldDB" id="A0A4R6V936"/>
<dbReference type="Pfam" id="PF07690">
    <property type="entry name" value="MFS_1"/>
    <property type="match status" value="1"/>
</dbReference>
<dbReference type="PROSITE" id="PS00216">
    <property type="entry name" value="SUGAR_TRANSPORT_1"/>
    <property type="match status" value="1"/>
</dbReference>
<sequence>MTLRPDTTGTTTGSTTPTTTTGRDGDPADLRRAVLATSIGNTLEWFDFAVYGYMAAFLGQLFFPTADPTASLLLSFAAFGAAFIVRPLGGLVFGPLGDRIGRRGVLCTIIITMSAATFCVGLLPTYAAIGVFAPALLVLLRLVQGLTAGGEVTGATTYIAEYAPPPRRGAITSWVQFSATLGFFLGLAAPTLLTVLLTPEQIAGGAWRIPFLIAGPLGVVGLYIRLRLKESPLFEELAEKGEVKRNPLRDTIVKGWREIVLAGGIGIVVHLGYFLALVYMPTYLTKTLGFSPVMAFLATTTVVVVDIAVIPFVGRLSDRIGRKPLMLGASAAFVVFTIPIFLLITSGGAATFVGLGLLGLMHGVYLGAVAAAFAELFATTVRFGGFSIGHNVSAAIFGGGTPLLATFLGAAFGTTMMPAYLIAFGSLLCLFAVLGYREMAGRPLRSGAEGA</sequence>
<evidence type="ECO:0000256" key="6">
    <source>
        <dbReference type="ARBA" id="ARBA00022847"/>
    </source>
</evidence>
<dbReference type="PANTHER" id="PTHR43528">
    <property type="entry name" value="ALPHA-KETOGLUTARATE PERMEASE"/>
    <property type="match status" value="1"/>
</dbReference>
<evidence type="ECO:0000256" key="10">
    <source>
        <dbReference type="ARBA" id="ARBA00039918"/>
    </source>
</evidence>
<evidence type="ECO:0000256" key="9">
    <source>
        <dbReference type="ARBA" id="ARBA00037295"/>
    </source>
</evidence>
<dbReference type="InterPro" id="IPR011701">
    <property type="entry name" value="MFS"/>
</dbReference>
<feature type="transmembrane region" description="Helical" evidence="12">
    <location>
        <begin position="48"/>
        <end position="66"/>
    </location>
</feature>
<comment type="caution">
    <text evidence="14">The sequence shown here is derived from an EMBL/GenBank/DDBJ whole genome shotgun (WGS) entry which is preliminary data.</text>
</comment>
<evidence type="ECO:0000256" key="2">
    <source>
        <dbReference type="ARBA" id="ARBA00008240"/>
    </source>
</evidence>
<evidence type="ECO:0000256" key="4">
    <source>
        <dbReference type="ARBA" id="ARBA00022475"/>
    </source>
</evidence>
<evidence type="ECO:0000256" key="11">
    <source>
        <dbReference type="SAM" id="MobiDB-lite"/>
    </source>
</evidence>
<evidence type="ECO:0000256" key="12">
    <source>
        <dbReference type="SAM" id="Phobius"/>
    </source>
</evidence>
<accession>A0A4R6V936</accession>
<organism evidence="14 15">
    <name type="scientific">Actinomycetospora succinea</name>
    <dbReference type="NCBI Taxonomy" id="663603"/>
    <lineage>
        <taxon>Bacteria</taxon>
        <taxon>Bacillati</taxon>
        <taxon>Actinomycetota</taxon>
        <taxon>Actinomycetes</taxon>
        <taxon>Pseudonocardiales</taxon>
        <taxon>Pseudonocardiaceae</taxon>
        <taxon>Actinomycetospora</taxon>
    </lineage>
</organism>
<evidence type="ECO:0000256" key="8">
    <source>
        <dbReference type="ARBA" id="ARBA00023136"/>
    </source>
</evidence>
<dbReference type="FunFam" id="1.20.1250.20:FF:000001">
    <property type="entry name" value="Dicarboxylate MFS transporter"/>
    <property type="match status" value="1"/>
</dbReference>
<feature type="transmembrane region" description="Helical" evidence="12">
    <location>
        <begin position="394"/>
        <end position="413"/>
    </location>
</feature>
<dbReference type="InterPro" id="IPR051084">
    <property type="entry name" value="H+-coupled_symporters"/>
</dbReference>
<comment type="subcellular location">
    <subcellularLocation>
        <location evidence="1">Cell membrane</location>
        <topology evidence="1">Multi-pass membrane protein</topology>
    </subcellularLocation>
</comment>
<dbReference type="RefSeq" id="WP_133827153.1">
    <property type="nucleotide sequence ID" value="NZ_BAABHR010000006.1"/>
</dbReference>
<keyword evidence="3" id="KW-0813">Transport</keyword>
<dbReference type="InterPro" id="IPR036259">
    <property type="entry name" value="MFS_trans_sf"/>
</dbReference>
<dbReference type="EMBL" id="SNYO01000004">
    <property type="protein sequence ID" value="TDQ58276.1"/>
    <property type="molecule type" value="Genomic_DNA"/>
</dbReference>
<name>A0A4R6V936_9PSEU</name>
<reference evidence="14 15" key="1">
    <citation type="submission" date="2019-03" db="EMBL/GenBank/DDBJ databases">
        <title>Genomic Encyclopedia of Type Strains, Phase IV (KMG-IV): sequencing the most valuable type-strain genomes for metagenomic binning, comparative biology and taxonomic classification.</title>
        <authorList>
            <person name="Goeker M."/>
        </authorList>
    </citation>
    <scope>NUCLEOTIDE SEQUENCE [LARGE SCALE GENOMIC DNA]</scope>
    <source>
        <strain evidence="14 15">DSM 45775</strain>
    </source>
</reference>
<keyword evidence="4" id="KW-1003">Cell membrane</keyword>
<evidence type="ECO:0000256" key="1">
    <source>
        <dbReference type="ARBA" id="ARBA00004651"/>
    </source>
</evidence>
<dbReference type="InterPro" id="IPR020846">
    <property type="entry name" value="MFS_dom"/>
</dbReference>
<keyword evidence="7 12" id="KW-1133">Transmembrane helix</keyword>
<dbReference type="OrthoDB" id="8953821at2"/>
<comment type="similarity">
    <text evidence="2">Belongs to the major facilitator superfamily. Metabolite:H+ Symporter (MHS) family (TC 2.A.1.6) family.</text>
</comment>
<feature type="region of interest" description="Disordered" evidence="11">
    <location>
        <begin position="1"/>
        <end position="27"/>
    </location>
</feature>
<evidence type="ECO:0000259" key="13">
    <source>
        <dbReference type="PROSITE" id="PS50850"/>
    </source>
</evidence>
<feature type="transmembrane region" description="Helical" evidence="12">
    <location>
        <begin position="135"/>
        <end position="159"/>
    </location>
</feature>
<gene>
    <name evidence="14" type="ORF">EV188_10415</name>
</gene>
<comment type="function">
    <text evidence="9">May be a proton symporter involved in the uptake of osmolytes such as proline and glycine betaine.</text>
</comment>
<dbReference type="GO" id="GO:0005886">
    <property type="term" value="C:plasma membrane"/>
    <property type="evidence" value="ECO:0007669"/>
    <property type="project" value="UniProtKB-SubCell"/>
</dbReference>
<feature type="transmembrane region" description="Helical" evidence="12">
    <location>
        <begin position="325"/>
        <end position="344"/>
    </location>
</feature>
<protein>
    <recommendedName>
        <fullName evidence="10">Putative proline/betaine transporter</fullName>
    </recommendedName>
</protein>
<feature type="transmembrane region" description="Helical" evidence="12">
    <location>
        <begin position="293"/>
        <end position="313"/>
    </location>
</feature>
<feature type="transmembrane region" description="Helical" evidence="12">
    <location>
        <begin position="72"/>
        <end position="93"/>
    </location>
</feature>
<dbReference type="InterPro" id="IPR005829">
    <property type="entry name" value="Sugar_transporter_CS"/>
</dbReference>
<dbReference type="Gene3D" id="1.20.1250.20">
    <property type="entry name" value="MFS general substrate transporter like domains"/>
    <property type="match status" value="2"/>
</dbReference>
<evidence type="ECO:0000313" key="15">
    <source>
        <dbReference type="Proteomes" id="UP000295705"/>
    </source>
</evidence>
<keyword evidence="5 12" id="KW-0812">Transmembrane</keyword>
<feature type="transmembrane region" description="Helical" evidence="12">
    <location>
        <begin position="419"/>
        <end position="436"/>
    </location>
</feature>
<evidence type="ECO:0000313" key="14">
    <source>
        <dbReference type="EMBL" id="TDQ58276.1"/>
    </source>
</evidence>
<proteinExistence type="inferred from homology"/>
<feature type="transmembrane region" description="Helical" evidence="12">
    <location>
        <begin position="205"/>
        <end position="224"/>
    </location>
</feature>
<dbReference type="GO" id="GO:0015293">
    <property type="term" value="F:symporter activity"/>
    <property type="evidence" value="ECO:0007669"/>
    <property type="project" value="UniProtKB-KW"/>
</dbReference>
<feature type="transmembrane region" description="Helical" evidence="12">
    <location>
        <begin position="259"/>
        <end position="281"/>
    </location>
</feature>
<dbReference type="InterPro" id="IPR005828">
    <property type="entry name" value="MFS_sugar_transport-like"/>
</dbReference>
<dbReference type="PANTHER" id="PTHR43528:SF1">
    <property type="entry name" value="ALPHA-KETOGLUTARATE PERMEASE"/>
    <property type="match status" value="1"/>
</dbReference>
<dbReference type="SUPFAM" id="SSF103473">
    <property type="entry name" value="MFS general substrate transporter"/>
    <property type="match status" value="1"/>
</dbReference>
<feature type="transmembrane region" description="Helical" evidence="12">
    <location>
        <begin position="350"/>
        <end position="373"/>
    </location>
</feature>
<evidence type="ECO:0000256" key="3">
    <source>
        <dbReference type="ARBA" id="ARBA00022448"/>
    </source>
</evidence>
<feature type="compositionally biased region" description="Low complexity" evidence="11">
    <location>
        <begin position="1"/>
        <end position="22"/>
    </location>
</feature>
<keyword evidence="6" id="KW-0769">Symport</keyword>
<feature type="domain" description="Major facilitator superfamily (MFS) profile" evidence="13">
    <location>
        <begin position="33"/>
        <end position="437"/>
    </location>
</feature>
<evidence type="ECO:0000256" key="7">
    <source>
        <dbReference type="ARBA" id="ARBA00022989"/>
    </source>
</evidence>
<keyword evidence="15" id="KW-1185">Reference proteome</keyword>
<keyword evidence="8 12" id="KW-0472">Membrane</keyword>
<dbReference type="Proteomes" id="UP000295705">
    <property type="component" value="Unassembled WGS sequence"/>
</dbReference>
<feature type="transmembrane region" description="Helical" evidence="12">
    <location>
        <begin position="171"/>
        <end position="193"/>
    </location>
</feature>
<dbReference type="PROSITE" id="PS00217">
    <property type="entry name" value="SUGAR_TRANSPORT_2"/>
    <property type="match status" value="1"/>
</dbReference>